<keyword evidence="2" id="KW-0732">Signal</keyword>
<organism evidence="3 4">
    <name type="scientific">Xanthobacter agilis</name>
    <dbReference type="NCBI Taxonomy" id="47492"/>
    <lineage>
        <taxon>Bacteria</taxon>
        <taxon>Pseudomonadati</taxon>
        <taxon>Pseudomonadota</taxon>
        <taxon>Alphaproteobacteria</taxon>
        <taxon>Hyphomicrobiales</taxon>
        <taxon>Xanthobacteraceae</taxon>
        <taxon>Xanthobacter</taxon>
    </lineage>
</organism>
<dbReference type="InterPro" id="IPR006311">
    <property type="entry name" value="TAT_signal"/>
</dbReference>
<dbReference type="RefSeq" id="WP_237346051.1">
    <property type="nucleotide sequence ID" value="NZ_JABWGX010000015.1"/>
</dbReference>
<accession>A0ABU0L886</accession>
<evidence type="ECO:0000313" key="3">
    <source>
        <dbReference type="EMBL" id="MDQ0503320.1"/>
    </source>
</evidence>
<name>A0ABU0L886_XANAG</name>
<comment type="caution">
    <text evidence="3">The sequence shown here is derived from an EMBL/GenBank/DDBJ whole genome shotgun (WGS) entry which is preliminary data.</text>
</comment>
<protein>
    <recommendedName>
        <fullName evidence="5">Secreted protein</fullName>
    </recommendedName>
</protein>
<keyword evidence="4" id="KW-1185">Reference proteome</keyword>
<dbReference type="Proteomes" id="UP001241747">
    <property type="component" value="Unassembled WGS sequence"/>
</dbReference>
<feature type="signal peptide" evidence="2">
    <location>
        <begin position="1"/>
        <end position="41"/>
    </location>
</feature>
<evidence type="ECO:0000256" key="2">
    <source>
        <dbReference type="SAM" id="SignalP"/>
    </source>
</evidence>
<evidence type="ECO:0000313" key="4">
    <source>
        <dbReference type="Proteomes" id="UP001241747"/>
    </source>
</evidence>
<feature type="region of interest" description="Disordered" evidence="1">
    <location>
        <begin position="676"/>
        <end position="697"/>
    </location>
</feature>
<gene>
    <name evidence="3" type="ORF">QOZ94_000090</name>
</gene>
<dbReference type="PROSITE" id="PS51318">
    <property type="entry name" value="TAT"/>
    <property type="match status" value="1"/>
</dbReference>
<evidence type="ECO:0008006" key="5">
    <source>
        <dbReference type="Google" id="ProtNLM"/>
    </source>
</evidence>
<feature type="chain" id="PRO_5045724052" description="Secreted protein" evidence="2">
    <location>
        <begin position="42"/>
        <end position="697"/>
    </location>
</feature>
<sequence length="697" mass="76541">MQTGTDFRSRRQFRAAATRLAASGAAAAALLVALPPQDATATSIAPPICKPGNDKACYKEIRIINNTNGTIYAIIQGSIQTNPAINCAKGDVWLQRALGDTKNCYVVANDYYAYVNPVRGILKGETVSVMVPWWSALNKDRDPKADSHVDWWRGGRIYIFDDQTALNDSYKVNAGRRGQSVAFASGSPAVKCNTATKNACSASELKIYRVQPEIPGSAIMTQSPNQLNEWTFADVGPLAAGAELTSLNLNYNVSNVDQLYLPVAMEPIAPGYKVGYMGTLMSVTDWRARLVTFTGANANQTSTTNWPIYNNPIDAKTKKRRYPNAGIRVPSTLAAFNYYMSPAYIDGNTKLPEIIPLPTPFDRTKLPKLIRNIEVNWQNCTTAPYKNCPLKDWYTPIKQSFDKSYKTYLAKCWGNGQGPSYMAPLADGLPKLETYMRFLHGWVPFRVDKVGGKGACTAADVPDLPQTNEPPSQMGYAPVNYMKLQYDFEQLGAKGAQMFNPYTQLIHGSLADGFLNASAYAFSIDDHESFQNHPGSGLIFAVGGGNGLPNKKKVPPAVPQFYEWYTAGVSLGKSPTSAGWKSYGICASETNREFSSDDPGTIGLNPKTTPSPCMITLRDTNNKKYQIKIMTFNATGTMPYQIWPEFTATGPKPFDPRIVVCPNNDGWCKYTNETARRADPNKPNKAPTFTLGTRAPN</sequence>
<evidence type="ECO:0000256" key="1">
    <source>
        <dbReference type="SAM" id="MobiDB-lite"/>
    </source>
</evidence>
<proteinExistence type="predicted"/>
<dbReference type="EMBL" id="JAUSVY010000001">
    <property type="protein sequence ID" value="MDQ0503320.1"/>
    <property type="molecule type" value="Genomic_DNA"/>
</dbReference>
<reference evidence="3 4" key="1">
    <citation type="submission" date="2023-07" db="EMBL/GenBank/DDBJ databases">
        <title>Genomic Encyclopedia of Type Strains, Phase IV (KMG-IV): sequencing the most valuable type-strain genomes for metagenomic binning, comparative biology and taxonomic classification.</title>
        <authorList>
            <person name="Goeker M."/>
        </authorList>
    </citation>
    <scope>NUCLEOTIDE SEQUENCE [LARGE SCALE GENOMIC DNA]</scope>
    <source>
        <strain evidence="3 4">DSM 3770</strain>
    </source>
</reference>